<keyword evidence="1" id="KW-0812">Transmembrane</keyword>
<evidence type="ECO:0008006" key="4">
    <source>
        <dbReference type="Google" id="ProtNLM"/>
    </source>
</evidence>
<keyword evidence="3" id="KW-1185">Reference proteome</keyword>
<reference evidence="2 3" key="1">
    <citation type="submission" date="2024-07" db="EMBL/GenBank/DDBJ databases">
        <title>Section-level genome sequencing and comparative genomics of Aspergillus sections Usti and Cavernicolus.</title>
        <authorList>
            <consortium name="Lawrence Berkeley National Laboratory"/>
            <person name="Nybo J.L."/>
            <person name="Vesth T.C."/>
            <person name="Theobald S."/>
            <person name="Frisvad J.C."/>
            <person name="Larsen T.O."/>
            <person name="Kjaerboelling I."/>
            <person name="Rothschild-Mancinelli K."/>
            <person name="Lyhne E.K."/>
            <person name="Kogle M.E."/>
            <person name="Barry K."/>
            <person name="Clum A."/>
            <person name="Na H."/>
            <person name="Ledsgaard L."/>
            <person name="Lin J."/>
            <person name="Lipzen A."/>
            <person name="Kuo A."/>
            <person name="Riley R."/>
            <person name="Mondo S."/>
            <person name="LaButti K."/>
            <person name="Haridas S."/>
            <person name="Pangalinan J."/>
            <person name="Salamov A.A."/>
            <person name="Simmons B.A."/>
            <person name="Magnuson J.K."/>
            <person name="Chen J."/>
            <person name="Drula E."/>
            <person name="Henrissat B."/>
            <person name="Wiebenga A."/>
            <person name="Lubbers R.J."/>
            <person name="Gomes A.C."/>
            <person name="Macurrencykelacurrency M.R."/>
            <person name="Stajich J."/>
            <person name="Grigoriev I.V."/>
            <person name="Mortensen U.H."/>
            <person name="De vries R.P."/>
            <person name="Baker S.E."/>
            <person name="Andersen M.R."/>
        </authorList>
    </citation>
    <scope>NUCLEOTIDE SEQUENCE [LARGE SCALE GENOMIC DNA]</scope>
    <source>
        <strain evidence="2 3">CBS 756.74</strain>
    </source>
</reference>
<evidence type="ECO:0000313" key="2">
    <source>
        <dbReference type="EMBL" id="KAL2860352.1"/>
    </source>
</evidence>
<dbReference type="GeneID" id="98165007"/>
<comment type="caution">
    <text evidence="2">The sequence shown here is derived from an EMBL/GenBank/DDBJ whole genome shotgun (WGS) entry which is preliminary data.</text>
</comment>
<name>A0ABR4LA64_9EURO</name>
<keyword evidence="1" id="KW-1133">Transmembrane helix</keyword>
<evidence type="ECO:0000256" key="1">
    <source>
        <dbReference type="SAM" id="Phobius"/>
    </source>
</evidence>
<dbReference type="Proteomes" id="UP001610444">
    <property type="component" value="Unassembled WGS sequence"/>
</dbReference>
<dbReference type="EMBL" id="JBFXLR010000002">
    <property type="protein sequence ID" value="KAL2860352.1"/>
    <property type="molecule type" value="Genomic_DNA"/>
</dbReference>
<evidence type="ECO:0000313" key="3">
    <source>
        <dbReference type="Proteomes" id="UP001610444"/>
    </source>
</evidence>
<organism evidence="2 3">
    <name type="scientific">Aspergillus pseudodeflectus</name>
    <dbReference type="NCBI Taxonomy" id="176178"/>
    <lineage>
        <taxon>Eukaryota</taxon>
        <taxon>Fungi</taxon>
        <taxon>Dikarya</taxon>
        <taxon>Ascomycota</taxon>
        <taxon>Pezizomycotina</taxon>
        <taxon>Eurotiomycetes</taxon>
        <taxon>Eurotiomycetidae</taxon>
        <taxon>Eurotiales</taxon>
        <taxon>Aspergillaceae</taxon>
        <taxon>Aspergillus</taxon>
        <taxon>Aspergillus subgen. Nidulantes</taxon>
    </lineage>
</organism>
<dbReference type="RefSeq" id="XP_070905043.1">
    <property type="nucleotide sequence ID" value="XM_071049843.1"/>
</dbReference>
<sequence length="117" mass="13475">MAASKKVLRFFLPTYFANFFSCFFSNLASFCFSSFSVSLLLFLECQHFGTTRRNMVRTNLAPLHLSSLLYMVRARLCLPRVAWGNSLRGTSVDVILSWRGARRDDGNNCRFREGWIS</sequence>
<gene>
    <name evidence="2" type="ORF">BJX68DRAFT_83290</name>
</gene>
<proteinExistence type="predicted"/>
<keyword evidence="1" id="KW-0472">Membrane</keyword>
<protein>
    <recommendedName>
        <fullName evidence="4">Secreted protein</fullName>
    </recommendedName>
</protein>
<feature type="transmembrane region" description="Helical" evidence="1">
    <location>
        <begin position="15"/>
        <end position="43"/>
    </location>
</feature>
<accession>A0ABR4LA64</accession>